<feature type="domain" description="Acylphosphatase-like" evidence="8">
    <location>
        <begin position="2"/>
        <end position="88"/>
    </location>
</feature>
<gene>
    <name evidence="9" type="ORF">GKZ89_09240</name>
</gene>
<sequence length="88" mass="10023">MRVKFLLHGHVQGVGFRYYAQTKAAEHSMKGWARNLESGSVEIAAEGETRQVEAFMEEMKKGSPLAVVEEFEQSEYEGKEQLKAFKIK</sequence>
<dbReference type="InterPro" id="IPR017968">
    <property type="entry name" value="Acylphosphatase_CS"/>
</dbReference>
<evidence type="ECO:0000256" key="5">
    <source>
        <dbReference type="PROSITE-ProRule" id="PRU00520"/>
    </source>
</evidence>
<evidence type="ECO:0000256" key="6">
    <source>
        <dbReference type="RuleBase" id="RU000553"/>
    </source>
</evidence>
<dbReference type="PROSITE" id="PS00151">
    <property type="entry name" value="ACYLPHOSPHATASE_2"/>
    <property type="match status" value="1"/>
</dbReference>
<evidence type="ECO:0000256" key="4">
    <source>
        <dbReference type="ARBA" id="ARBA00047645"/>
    </source>
</evidence>
<dbReference type="GO" id="GO:0003998">
    <property type="term" value="F:acylphosphatase activity"/>
    <property type="evidence" value="ECO:0007669"/>
    <property type="project" value="UniProtKB-EC"/>
</dbReference>
<comment type="caution">
    <text evidence="9">The sequence shown here is derived from an EMBL/GenBank/DDBJ whole genome shotgun (WGS) entry which is preliminary data.</text>
</comment>
<organism evidence="9 10">
    <name type="scientific">Metabacillus mangrovi</name>
    <dbReference type="NCBI Taxonomy" id="1491830"/>
    <lineage>
        <taxon>Bacteria</taxon>
        <taxon>Bacillati</taxon>
        <taxon>Bacillota</taxon>
        <taxon>Bacilli</taxon>
        <taxon>Bacillales</taxon>
        <taxon>Bacillaceae</taxon>
        <taxon>Metabacillus</taxon>
    </lineage>
</organism>
<dbReference type="PANTHER" id="PTHR47268:SF4">
    <property type="entry name" value="ACYLPHOSPHATASE"/>
    <property type="match status" value="1"/>
</dbReference>
<accession>A0A7X2S6B4</accession>
<feature type="active site" evidence="5">
    <location>
        <position position="17"/>
    </location>
</feature>
<dbReference type="RefSeq" id="WP_155112118.1">
    <property type="nucleotide sequence ID" value="NZ_WMIB01000007.1"/>
</dbReference>
<dbReference type="PROSITE" id="PS00150">
    <property type="entry name" value="ACYLPHOSPHATASE_1"/>
    <property type="match status" value="1"/>
</dbReference>
<evidence type="ECO:0000259" key="8">
    <source>
        <dbReference type="PROSITE" id="PS51160"/>
    </source>
</evidence>
<evidence type="ECO:0000256" key="2">
    <source>
        <dbReference type="ARBA" id="ARBA00012150"/>
    </source>
</evidence>
<dbReference type="InterPro" id="IPR001792">
    <property type="entry name" value="Acylphosphatase-like_dom"/>
</dbReference>
<dbReference type="EMBL" id="WMIB01000007">
    <property type="protein sequence ID" value="MTH53586.1"/>
    <property type="molecule type" value="Genomic_DNA"/>
</dbReference>
<dbReference type="OrthoDB" id="9808093at2"/>
<dbReference type="Gene3D" id="3.30.70.100">
    <property type="match status" value="1"/>
</dbReference>
<dbReference type="Pfam" id="PF00708">
    <property type="entry name" value="Acylphosphatase"/>
    <property type="match status" value="1"/>
</dbReference>
<dbReference type="InterPro" id="IPR036046">
    <property type="entry name" value="Acylphosphatase-like_dom_sf"/>
</dbReference>
<evidence type="ECO:0000313" key="10">
    <source>
        <dbReference type="Proteomes" id="UP000434639"/>
    </source>
</evidence>
<evidence type="ECO:0000313" key="9">
    <source>
        <dbReference type="EMBL" id="MTH53586.1"/>
    </source>
</evidence>
<dbReference type="PROSITE" id="PS51160">
    <property type="entry name" value="ACYLPHOSPHATASE_3"/>
    <property type="match status" value="1"/>
</dbReference>
<keyword evidence="10" id="KW-1185">Reference proteome</keyword>
<evidence type="ECO:0000256" key="7">
    <source>
        <dbReference type="RuleBase" id="RU004168"/>
    </source>
</evidence>
<dbReference type="AlphaFoldDB" id="A0A7X2S6B4"/>
<dbReference type="Proteomes" id="UP000434639">
    <property type="component" value="Unassembled WGS sequence"/>
</dbReference>
<comment type="catalytic activity">
    <reaction evidence="4 5 6">
        <text>an acyl phosphate + H2O = a carboxylate + phosphate + H(+)</text>
        <dbReference type="Rhea" id="RHEA:14965"/>
        <dbReference type="ChEBI" id="CHEBI:15377"/>
        <dbReference type="ChEBI" id="CHEBI:15378"/>
        <dbReference type="ChEBI" id="CHEBI:29067"/>
        <dbReference type="ChEBI" id="CHEBI:43474"/>
        <dbReference type="ChEBI" id="CHEBI:59918"/>
        <dbReference type="EC" id="3.6.1.7"/>
    </reaction>
</comment>
<dbReference type="InterPro" id="IPR020456">
    <property type="entry name" value="Acylphosphatase"/>
</dbReference>
<dbReference type="EC" id="3.6.1.7" evidence="2 5"/>
<evidence type="ECO:0000256" key="1">
    <source>
        <dbReference type="ARBA" id="ARBA00005614"/>
    </source>
</evidence>
<reference evidence="9 10" key="1">
    <citation type="journal article" date="2017" name="Int. J. Syst. Evol. Microbiol.">
        <title>Bacillus mangrovi sp. nov., isolated from a sediment sample from a mangrove forest.</title>
        <authorList>
            <person name="Gupta V."/>
            <person name="Singh P.K."/>
            <person name="Korpole S."/>
            <person name="Tanuku N.R.S."/>
            <person name="Pinnaka A.K."/>
        </authorList>
    </citation>
    <scope>NUCLEOTIDE SEQUENCE [LARGE SCALE GENOMIC DNA]</scope>
    <source>
        <strain evidence="9 10">KCTC 33872</strain>
    </source>
</reference>
<dbReference type="SUPFAM" id="SSF54975">
    <property type="entry name" value="Acylphosphatase/BLUF domain-like"/>
    <property type="match status" value="1"/>
</dbReference>
<feature type="active site" evidence="5">
    <location>
        <position position="35"/>
    </location>
</feature>
<evidence type="ECO:0000256" key="3">
    <source>
        <dbReference type="ARBA" id="ARBA00015991"/>
    </source>
</evidence>
<keyword evidence="5 6" id="KW-0378">Hydrolase</keyword>
<protein>
    <recommendedName>
        <fullName evidence="3 5">Acylphosphatase</fullName>
        <ecNumber evidence="2 5">3.6.1.7</ecNumber>
    </recommendedName>
</protein>
<proteinExistence type="inferred from homology"/>
<comment type="similarity">
    <text evidence="1 7">Belongs to the acylphosphatase family.</text>
</comment>
<name>A0A7X2S6B4_9BACI</name>
<dbReference type="PANTHER" id="PTHR47268">
    <property type="entry name" value="ACYLPHOSPHATASE"/>
    <property type="match status" value="1"/>
</dbReference>